<dbReference type="Proteomes" id="UP001431656">
    <property type="component" value="Chromosome"/>
</dbReference>
<feature type="site" description="Lowers pKa of active site Tyr" evidence="6">
    <location>
        <position position="78"/>
    </location>
</feature>
<protein>
    <submittedName>
        <fullName evidence="8">Aldo/keto reductase</fullName>
    </submittedName>
</protein>
<comment type="similarity">
    <text evidence="1">Belongs to the aldo/keto reductase family.</text>
</comment>
<name>A0AAN0K967_9ACTN</name>
<dbReference type="InterPro" id="IPR018170">
    <property type="entry name" value="Aldo/ket_reductase_CS"/>
</dbReference>
<gene>
    <name evidence="8" type="ORF">brsh051_09080</name>
</gene>
<dbReference type="Gene3D" id="3.20.20.100">
    <property type="entry name" value="NADP-dependent oxidoreductase domain"/>
    <property type="match status" value="1"/>
</dbReference>
<dbReference type="PRINTS" id="PR00069">
    <property type="entry name" value="ALDKETRDTASE"/>
</dbReference>
<evidence type="ECO:0000256" key="6">
    <source>
        <dbReference type="PIRSR" id="PIRSR000097-3"/>
    </source>
</evidence>
<evidence type="ECO:0000256" key="4">
    <source>
        <dbReference type="PIRSR" id="PIRSR000097-1"/>
    </source>
</evidence>
<dbReference type="RefSeq" id="WP_286267970.1">
    <property type="nucleotide sequence ID" value="NZ_AP028056.1"/>
</dbReference>
<dbReference type="PROSITE" id="PS00062">
    <property type="entry name" value="ALDOKETO_REDUCTASE_2"/>
    <property type="match status" value="1"/>
</dbReference>
<feature type="binding site" evidence="5">
    <location>
        <position position="111"/>
    </location>
    <ligand>
        <name>substrate</name>
    </ligand>
</feature>
<evidence type="ECO:0000313" key="9">
    <source>
        <dbReference type="Proteomes" id="UP001431656"/>
    </source>
</evidence>
<dbReference type="InterPro" id="IPR020471">
    <property type="entry name" value="AKR"/>
</dbReference>
<dbReference type="GO" id="GO:0016616">
    <property type="term" value="F:oxidoreductase activity, acting on the CH-OH group of donors, NAD or NADP as acceptor"/>
    <property type="evidence" value="ECO:0007669"/>
    <property type="project" value="UniProtKB-ARBA"/>
</dbReference>
<evidence type="ECO:0000313" key="8">
    <source>
        <dbReference type="EMBL" id="BEH01627.1"/>
    </source>
</evidence>
<dbReference type="Pfam" id="PF00248">
    <property type="entry name" value="Aldo_ket_red"/>
    <property type="match status" value="1"/>
</dbReference>
<dbReference type="SUPFAM" id="SSF51430">
    <property type="entry name" value="NAD(P)-linked oxidoreductase"/>
    <property type="match status" value="1"/>
</dbReference>
<dbReference type="InterPro" id="IPR036812">
    <property type="entry name" value="NAD(P)_OxRdtase_dom_sf"/>
</dbReference>
<keyword evidence="3" id="KW-0560">Oxidoreductase</keyword>
<accession>A0AAN0K967</accession>
<evidence type="ECO:0000256" key="1">
    <source>
        <dbReference type="ARBA" id="ARBA00007905"/>
    </source>
</evidence>
<proteinExistence type="inferred from homology"/>
<evidence type="ECO:0000259" key="7">
    <source>
        <dbReference type="Pfam" id="PF00248"/>
    </source>
</evidence>
<dbReference type="EMBL" id="AP028056">
    <property type="protein sequence ID" value="BEH01627.1"/>
    <property type="molecule type" value="Genomic_DNA"/>
</dbReference>
<dbReference type="AlphaFoldDB" id="A0AAN0K967"/>
<keyword evidence="2" id="KW-0521">NADP</keyword>
<dbReference type="FunFam" id="3.20.20.100:FF:000002">
    <property type="entry name" value="2,5-diketo-D-gluconic acid reductase A"/>
    <property type="match status" value="1"/>
</dbReference>
<feature type="active site" description="Proton donor" evidence="4">
    <location>
        <position position="53"/>
    </location>
</feature>
<reference evidence="8" key="1">
    <citation type="journal article" date="2024" name="Int. J. Syst. Evol. Microbiol.">
        <title>Brooklawnia propionicigenes sp. nov., a facultatively anaerobic, propionate-producing bacterium isolated from a methanogenic reactor treating waste from cattle farms.</title>
        <authorList>
            <person name="Akita Y."/>
            <person name="Ueki A."/>
            <person name="Tonouchi A."/>
            <person name="Sugawara Y."/>
            <person name="Honma S."/>
            <person name="Kaku N."/>
            <person name="Ueki K."/>
        </authorList>
    </citation>
    <scope>NUCLEOTIDE SEQUENCE</scope>
    <source>
        <strain evidence="8">SH051</strain>
    </source>
</reference>
<feature type="domain" description="NADP-dependent oxidoreductase" evidence="7">
    <location>
        <begin position="30"/>
        <end position="260"/>
    </location>
</feature>
<dbReference type="PROSITE" id="PS00798">
    <property type="entry name" value="ALDOKETO_REDUCTASE_1"/>
    <property type="match status" value="1"/>
</dbReference>
<organism evidence="8 9">
    <name type="scientific">Brooklawnia propionicigenes</name>
    <dbReference type="NCBI Taxonomy" id="3041175"/>
    <lineage>
        <taxon>Bacteria</taxon>
        <taxon>Bacillati</taxon>
        <taxon>Actinomycetota</taxon>
        <taxon>Actinomycetes</taxon>
        <taxon>Propionibacteriales</taxon>
        <taxon>Propionibacteriaceae</taxon>
        <taxon>Brooklawnia</taxon>
    </lineage>
</organism>
<sequence>MNTITIPSVPLLDGGSIPLVGTGTLFAKGNELADRLAECIYDGYRLIDTAAQYANEVAVGEGIRRSSVPRDEIFVTTKVAGSDQGRGLTRHGLEDSLRRLNTDYVDLLLIHWPNPSRGLAVETWQEMLELHAEGLVKHVGVSNFLPHQLEELYQATGVWPVVDQIQLSPALARTEVRAFLAERGIVAEGWRPLGQAEHALDQIIVHTIAERHGVEPSQVVLRWAVQQGAVVIPASQHRQRWLSNADLFSFELTDQEMIDLATIDLGEAKAWDANTHEEW</sequence>
<dbReference type="PANTHER" id="PTHR43827:SF3">
    <property type="entry name" value="NADP-DEPENDENT OXIDOREDUCTASE DOMAIN-CONTAINING PROTEIN"/>
    <property type="match status" value="1"/>
</dbReference>
<keyword evidence="9" id="KW-1185">Reference proteome</keyword>
<evidence type="ECO:0000256" key="2">
    <source>
        <dbReference type="ARBA" id="ARBA00022857"/>
    </source>
</evidence>
<dbReference type="KEGG" id="broo:brsh051_09080"/>
<dbReference type="InterPro" id="IPR023210">
    <property type="entry name" value="NADP_OxRdtase_dom"/>
</dbReference>
<dbReference type="PANTHER" id="PTHR43827">
    <property type="entry name" value="2,5-DIKETO-D-GLUCONIC ACID REDUCTASE"/>
    <property type="match status" value="1"/>
</dbReference>
<dbReference type="PIRSF" id="PIRSF000097">
    <property type="entry name" value="AKR"/>
    <property type="match status" value="1"/>
</dbReference>
<evidence type="ECO:0000256" key="5">
    <source>
        <dbReference type="PIRSR" id="PIRSR000097-2"/>
    </source>
</evidence>
<evidence type="ECO:0000256" key="3">
    <source>
        <dbReference type="ARBA" id="ARBA00023002"/>
    </source>
</evidence>